<evidence type="ECO:0000313" key="2">
    <source>
        <dbReference type="EMBL" id="KAK3878178.1"/>
    </source>
</evidence>
<accession>A0AAE1FUP9</accession>
<keyword evidence="3" id="KW-1185">Reference proteome</keyword>
<dbReference type="AlphaFoldDB" id="A0AAE1FUP9"/>
<gene>
    <name evidence="2" type="ORF">Pcinc_017174</name>
</gene>
<name>A0AAE1FUP9_PETCI</name>
<feature type="region of interest" description="Disordered" evidence="1">
    <location>
        <begin position="1"/>
        <end position="25"/>
    </location>
</feature>
<protein>
    <submittedName>
        <fullName evidence="2">Uncharacterized protein</fullName>
    </submittedName>
</protein>
<sequence length="74" mass="7585">MANSSPDNSTNDTSRPSSLPTPTTTMSDLILGLVAVEAACQSEAKTGKGNTLLLRDLGIASSLGNRGPSKKPLQ</sequence>
<evidence type="ECO:0000256" key="1">
    <source>
        <dbReference type="SAM" id="MobiDB-lite"/>
    </source>
</evidence>
<dbReference type="Proteomes" id="UP001286313">
    <property type="component" value="Unassembled WGS sequence"/>
</dbReference>
<reference evidence="2" key="1">
    <citation type="submission" date="2023-10" db="EMBL/GenBank/DDBJ databases">
        <title>Genome assemblies of two species of porcelain crab, Petrolisthes cinctipes and Petrolisthes manimaculis (Anomura: Porcellanidae).</title>
        <authorList>
            <person name="Angst P."/>
        </authorList>
    </citation>
    <scope>NUCLEOTIDE SEQUENCE</scope>
    <source>
        <strain evidence="2">PB745_01</strain>
        <tissue evidence="2">Gill</tissue>
    </source>
</reference>
<comment type="caution">
    <text evidence="2">The sequence shown here is derived from an EMBL/GenBank/DDBJ whole genome shotgun (WGS) entry which is preliminary data.</text>
</comment>
<evidence type="ECO:0000313" key="3">
    <source>
        <dbReference type="Proteomes" id="UP001286313"/>
    </source>
</evidence>
<organism evidence="2 3">
    <name type="scientific">Petrolisthes cinctipes</name>
    <name type="common">Flat porcelain crab</name>
    <dbReference type="NCBI Taxonomy" id="88211"/>
    <lineage>
        <taxon>Eukaryota</taxon>
        <taxon>Metazoa</taxon>
        <taxon>Ecdysozoa</taxon>
        <taxon>Arthropoda</taxon>
        <taxon>Crustacea</taxon>
        <taxon>Multicrustacea</taxon>
        <taxon>Malacostraca</taxon>
        <taxon>Eumalacostraca</taxon>
        <taxon>Eucarida</taxon>
        <taxon>Decapoda</taxon>
        <taxon>Pleocyemata</taxon>
        <taxon>Anomura</taxon>
        <taxon>Galatheoidea</taxon>
        <taxon>Porcellanidae</taxon>
        <taxon>Petrolisthes</taxon>
    </lineage>
</organism>
<dbReference type="EMBL" id="JAWQEG010001580">
    <property type="protein sequence ID" value="KAK3878178.1"/>
    <property type="molecule type" value="Genomic_DNA"/>
</dbReference>
<proteinExistence type="predicted"/>